<dbReference type="NCBIfam" id="TIGR01494">
    <property type="entry name" value="ATPase_P-type"/>
    <property type="match status" value="2"/>
</dbReference>
<feature type="transmembrane region" description="Helical" evidence="17">
    <location>
        <begin position="268"/>
        <end position="295"/>
    </location>
</feature>
<feature type="transmembrane region" description="Helical" evidence="17">
    <location>
        <begin position="301"/>
        <end position="321"/>
    </location>
</feature>
<dbReference type="GO" id="GO:0006897">
    <property type="term" value="P:endocytosis"/>
    <property type="evidence" value="ECO:0007669"/>
    <property type="project" value="TreeGrafter"/>
</dbReference>
<dbReference type="InterPro" id="IPR006539">
    <property type="entry name" value="P-type_ATPase_IV"/>
</dbReference>
<reference evidence="19" key="1">
    <citation type="submission" date="2022-06" db="EMBL/GenBank/DDBJ databases">
        <authorList>
            <person name="Berger JAMES D."/>
            <person name="Berger JAMES D."/>
        </authorList>
    </citation>
    <scope>NUCLEOTIDE SEQUENCE [LARGE SCALE GENOMIC DNA]</scope>
</reference>
<evidence type="ECO:0000256" key="5">
    <source>
        <dbReference type="ARBA" id="ARBA00022692"/>
    </source>
</evidence>
<evidence type="ECO:0000256" key="2">
    <source>
        <dbReference type="ARBA" id="ARBA00004127"/>
    </source>
</evidence>
<dbReference type="Proteomes" id="UP000050795">
    <property type="component" value="Unassembled WGS sequence"/>
</dbReference>
<comment type="similarity">
    <text evidence="3 17">Belongs to the cation transport ATPase (P-type) (TC 3.A.3) family. Type IV subfamily.</text>
</comment>
<comment type="cofactor">
    <cofactor evidence="1 16">
        <name>Mg(2+)</name>
        <dbReference type="ChEBI" id="CHEBI:18420"/>
    </cofactor>
</comment>
<dbReference type="PANTHER" id="PTHR24092">
    <property type="entry name" value="PROBABLE PHOSPHOLIPID-TRANSPORTING ATPASE"/>
    <property type="match status" value="1"/>
</dbReference>
<keyword evidence="5 17" id="KW-0812">Transmembrane</keyword>
<keyword evidence="8 15" id="KW-0067">ATP-binding</keyword>
<evidence type="ECO:0000313" key="20">
    <source>
        <dbReference type="WBParaSite" id="TREG1_125230.1"/>
    </source>
</evidence>
<dbReference type="Pfam" id="PF00702">
    <property type="entry name" value="Hydrolase"/>
    <property type="match status" value="1"/>
</dbReference>
<feature type="binding site" evidence="15">
    <location>
        <position position="24"/>
    </location>
    <ligand>
        <name>ATP</name>
        <dbReference type="ChEBI" id="CHEBI:30616"/>
    </ligand>
</feature>
<dbReference type="GO" id="GO:0005768">
    <property type="term" value="C:endosome"/>
    <property type="evidence" value="ECO:0007669"/>
    <property type="project" value="TreeGrafter"/>
</dbReference>
<dbReference type="WBParaSite" id="TREG1_125230.1">
    <property type="protein sequence ID" value="TREG1_125230.1"/>
    <property type="gene ID" value="TREG1_125230"/>
</dbReference>
<feature type="binding site" evidence="16">
    <location>
        <position position="216"/>
    </location>
    <ligand>
        <name>Mg(2+)</name>
        <dbReference type="ChEBI" id="CHEBI:18420"/>
    </ligand>
</feature>
<feature type="domain" description="P-type ATPase C-terminal" evidence="18">
    <location>
        <begin position="239"/>
        <end position="467"/>
    </location>
</feature>
<evidence type="ECO:0000256" key="8">
    <source>
        <dbReference type="ARBA" id="ARBA00022840"/>
    </source>
</evidence>
<dbReference type="GO" id="GO:0016887">
    <property type="term" value="F:ATP hydrolysis activity"/>
    <property type="evidence" value="ECO:0007669"/>
    <property type="project" value="InterPro"/>
</dbReference>
<keyword evidence="11 17" id="KW-1133">Transmembrane helix</keyword>
<evidence type="ECO:0000256" key="3">
    <source>
        <dbReference type="ARBA" id="ARBA00008109"/>
    </source>
</evidence>
<feature type="transmembrane region" description="Helical" evidence="17">
    <location>
        <begin position="351"/>
        <end position="371"/>
    </location>
</feature>
<evidence type="ECO:0000256" key="14">
    <source>
        <dbReference type="ARBA" id="ARBA00034036"/>
    </source>
</evidence>
<evidence type="ECO:0000256" key="4">
    <source>
        <dbReference type="ARBA" id="ARBA00022448"/>
    </source>
</evidence>
<keyword evidence="9 16" id="KW-0460">Magnesium</keyword>
<evidence type="ECO:0000256" key="7">
    <source>
        <dbReference type="ARBA" id="ARBA00022741"/>
    </source>
</evidence>
<dbReference type="GO" id="GO:0006890">
    <property type="term" value="P:retrograde vesicle-mediated transport, Golgi to endoplasmic reticulum"/>
    <property type="evidence" value="ECO:0007669"/>
    <property type="project" value="TreeGrafter"/>
</dbReference>
<keyword evidence="10 17" id="KW-1278">Translocase</keyword>
<evidence type="ECO:0000313" key="19">
    <source>
        <dbReference type="Proteomes" id="UP000050795"/>
    </source>
</evidence>
<dbReference type="SUPFAM" id="SSF56784">
    <property type="entry name" value="HAD-like"/>
    <property type="match status" value="1"/>
</dbReference>
<keyword evidence="4" id="KW-0813">Transport</keyword>
<proteinExistence type="inferred from homology"/>
<dbReference type="InterPro" id="IPR001757">
    <property type="entry name" value="P_typ_ATPase"/>
</dbReference>
<feature type="binding site" evidence="15">
    <location>
        <position position="215"/>
    </location>
    <ligand>
        <name>ATP</name>
        <dbReference type="ChEBI" id="CHEBI:30616"/>
    </ligand>
</feature>
<dbReference type="InterPro" id="IPR023214">
    <property type="entry name" value="HAD_sf"/>
</dbReference>
<dbReference type="EC" id="7.6.2.1" evidence="17"/>
<dbReference type="GO" id="GO:0005886">
    <property type="term" value="C:plasma membrane"/>
    <property type="evidence" value="ECO:0007669"/>
    <property type="project" value="TreeGrafter"/>
</dbReference>
<evidence type="ECO:0000256" key="12">
    <source>
        <dbReference type="ARBA" id="ARBA00023055"/>
    </source>
</evidence>
<dbReference type="GO" id="GO:0005524">
    <property type="term" value="F:ATP binding"/>
    <property type="evidence" value="ECO:0007669"/>
    <property type="project" value="UniProtKB-UniRule"/>
</dbReference>
<evidence type="ECO:0000259" key="18">
    <source>
        <dbReference type="Pfam" id="PF16212"/>
    </source>
</evidence>
<keyword evidence="13 17" id="KW-0472">Membrane</keyword>
<dbReference type="NCBIfam" id="TIGR01652">
    <property type="entry name" value="ATPase-Plipid"/>
    <property type="match status" value="1"/>
</dbReference>
<dbReference type="GO" id="GO:0140326">
    <property type="term" value="F:ATPase-coupled intramembrane lipid transporter activity"/>
    <property type="evidence" value="ECO:0007669"/>
    <property type="project" value="UniProtKB-EC"/>
</dbReference>
<comment type="catalytic activity">
    <reaction evidence="14 17">
        <text>ATP + H2O + phospholipidSide 1 = ADP + phosphate + phospholipidSide 2.</text>
        <dbReference type="EC" id="7.6.2.1"/>
    </reaction>
</comment>
<dbReference type="GO" id="GO:0005802">
    <property type="term" value="C:trans-Golgi network"/>
    <property type="evidence" value="ECO:0007669"/>
    <property type="project" value="TreeGrafter"/>
</dbReference>
<dbReference type="InterPro" id="IPR032630">
    <property type="entry name" value="P_typ_ATPase_c"/>
</dbReference>
<feature type="binding site" evidence="15">
    <location>
        <position position="106"/>
    </location>
    <ligand>
        <name>ATP</name>
        <dbReference type="ChEBI" id="CHEBI:30616"/>
    </ligand>
</feature>
<protein>
    <recommendedName>
        <fullName evidence="17">Phospholipid-transporting ATPase</fullName>
        <ecNumber evidence="17">7.6.2.1</ecNumber>
    </recommendedName>
</protein>
<feature type="binding site" evidence="15">
    <location>
        <position position="192"/>
    </location>
    <ligand>
        <name>ATP</name>
        <dbReference type="ChEBI" id="CHEBI:30616"/>
    </ligand>
</feature>
<feature type="binding site" evidence="15">
    <location>
        <position position="216"/>
    </location>
    <ligand>
        <name>ATP</name>
        <dbReference type="ChEBI" id="CHEBI:30616"/>
    </ligand>
</feature>
<dbReference type="PANTHER" id="PTHR24092:SF5">
    <property type="entry name" value="PHOSPHOLIPID-TRANSPORTING ATPASE"/>
    <property type="match status" value="1"/>
</dbReference>
<dbReference type="InterPro" id="IPR036412">
    <property type="entry name" value="HAD-like_sf"/>
</dbReference>
<evidence type="ECO:0000256" key="15">
    <source>
        <dbReference type="PIRSR" id="PIRSR606539-2"/>
    </source>
</evidence>
<sequence length="473" mass="53269">MSNLVSYVDWLDDEAGNLAREGLRTLVVASRVLTEEQYNDFSKRYHIAKMSLTDRVEKMQSVVATLETDLEVLCLTGVEDRLQDGVRPALEALRNAGIRVWMLTGDKLETAACIAKSSRLVGRDTPMYIFQPVNGRMEAHLELNAFRKRCDHALLITGTSMETCLRFYEHEFVELARQSPAVVVCRCSPTQKTQIVSLLRYHTKARVAAIGDGGNDVGMIQAADLGLGLLGKEGRQASLASDFSLAQFRHVTQLLLVHGRNCYKNTAALALFVIHRGSIITVMQAIFSAVFYFVAIPLFPSFLLVGYATVFTMFPVFSLVLDKDVPDRIAITYPELYKTLQKGRELTFKTYFIWQLISVYQGSVIMYGALLLFEDEFIHVVAITFTALLLTELLMVAITIRTWHLLMILAEVISLAIYIVALIVMKAYFDSVFLRTVGFVWKVLAITGVSCIPILILKFIHYKFRPSIYSKLQ</sequence>
<feature type="transmembrane region" description="Helical" evidence="17">
    <location>
        <begin position="439"/>
        <end position="460"/>
    </location>
</feature>
<dbReference type="Pfam" id="PF16212">
    <property type="entry name" value="PhoLip_ATPase_C"/>
    <property type="match status" value="1"/>
</dbReference>
<evidence type="ECO:0000256" key="13">
    <source>
        <dbReference type="ARBA" id="ARBA00023136"/>
    </source>
</evidence>
<dbReference type="PRINTS" id="PR00119">
    <property type="entry name" value="CATATPASE"/>
</dbReference>
<feature type="binding site" evidence="15">
    <location>
        <position position="105"/>
    </location>
    <ligand>
        <name>ATP</name>
        <dbReference type="ChEBI" id="CHEBI:30616"/>
    </ligand>
</feature>
<evidence type="ECO:0000256" key="11">
    <source>
        <dbReference type="ARBA" id="ARBA00022989"/>
    </source>
</evidence>
<feature type="binding site" evidence="16">
    <location>
        <position position="212"/>
    </location>
    <ligand>
        <name>Mg(2+)</name>
        <dbReference type="ChEBI" id="CHEBI:18420"/>
    </ligand>
</feature>
<keyword evidence="12" id="KW-0445">Lipid transport</keyword>
<evidence type="ECO:0000256" key="6">
    <source>
        <dbReference type="ARBA" id="ARBA00022723"/>
    </source>
</evidence>
<dbReference type="GO" id="GO:0045332">
    <property type="term" value="P:phospholipid translocation"/>
    <property type="evidence" value="ECO:0007669"/>
    <property type="project" value="TreeGrafter"/>
</dbReference>
<dbReference type="InterPro" id="IPR023298">
    <property type="entry name" value="ATPase_P-typ_TM_dom_sf"/>
</dbReference>
<feature type="transmembrane region" description="Helical" evidence="17">
    <location>
        <begin position="377"/>
        <end position="398"/>
    </location>
</feature>
<evidence type="ECO:0000256" key="17">
    <source>
        <dbReference type="RuleBase" id="RU362033"/>
    </source>
</evidence>
<keyword evidence="6 16" id="KW-0479">Metal-binding</keyword>
<keyword evidence="7 15" id="KW-0547">Nucleotide-binding</keyword>
<dbReference type="SUPFAM" id="SSF81665">
    <property type="entry name" value="Calcium ATPase, transmembrane domain M"/>
    <property type="match status" value="1"/>
</dbReference>
<organism evidence="19 20">
    <name type="scientific">Trichobilharzia regenti</name>
    <name type="common">Nasal bird schistosome</name>
    <dbReference type="NCBI Taxonomy" id="157069"/>
    <lineage>
        <taxon>Eukaryota</taxon>
        <taxon>Metazoa</taxon>
        <taxon>Spiralia</taxon>
        <taxon>Lophotrochozoa</taxon>
        <taxon>Platyhelminthes</taxon>
        <taxon>Trematoda</taxon>
        <taxon>Digenea</taxon>
        <taxon>Strigeidida</taxon>
        <taxon>Schistosomatoidea</taxon>
        <taxon>Schistosomatidae</taxon>
        <taxon>Trichobilharzia</taxon>
    </lineage>
</organism>
<comment type="subcellular location">
    <subcellularLocation>
        <location evidence="2">Endomembrane system</location>
        <topology evidence="2">Multi-pass membrane protein</topology>
    </subcellularLocation>
    <subcellularLocation>
        <location evidence="17">Membrane</location>
        <topology evidence="17">Multi-pass membrane protein</topology>
    </subcellularLocation>
</comment>
<evidence type="ECO:0000256" key="10">
    <source>
        <dbReference type="ARBA" id="ARBA00022967"/>
    </source>
</evidence>
<feature type="binding site" evidence="15">
    <location>
        <position position="104"/>
    </location>
    <ligand>
        <name>ATP</name>
        <dbReference type="ChEBI" id="CHEBI:30616"/>
    </ligand>
</feature>
<dbReference type="Gene3D" id="3.40.50.1000">
    <property type="entry name" value="HAD superfamily/HAD-like"/>
    <property type="match status" value="1"/>
</dbReference>
<evidence type="ECO:0000256" key="9">
    <source>
        <dbReference type="ARBA" id="ARBA00022842"/>
    </source>
</evidence>
<evidence type="ECO:0000256" key="16">
    <source>
        <dbReference type="PIRSR" id="PIRSR606539-3"/>
    </source>
</evidence>
<reference evidence="20" key="2">
    <citation type="submission" date="2023-11" db="UniProtKB">
        <authorList>
            <consortium name="WormBaseParasite"/>
        </authorList>
    </citation>
    <scope>IDENTIFICATION</scope>
</reference>
<feature type="binding site" evidence="15">
    <location>
        <position position="186"/>
    </location>
    <ligand>
        <name>ATP</name>
        <dbReference type="ChEBI" id="CHEBI:30616"/>
    </ligand>
</feature>
<dbReference type="GO" id="GO:0000287">
    <property type="term" value="F:magnesium ion binding"/>
    <property type="evidence" value="ECO:0007669"/>
    <property type="project" value="UniProtKB-UniRule"/>
</dbReference>
<accession>A0AA85IWJ4</accession>
<dbReference type="FunFam" id="3.40.50.1000:FF:000009">
    <property type="entry name" value="Phospholipid-transporting ATPase"/>
    <property type="match status" value="1"/>
</dbReference>
<keyword evidence="19" id="KW-1185">Reference proteome</keyword>
<name>A0AA85IWJ4_TRIRE</name>
<feature type="transmembrane region" description="Helical" evidence="17">
    <location>
        <begin position="405"/>
        <end position="427"/>
    </location>
</feature>
<dbReference type="AlphaFoldDB" id="A0AA85IWJ4"/>
<evidence type="ECO:0000256" key="1">
    <source>
        <dbReference type="ARBA" id="ARBA00001946"/>
    </source>
</evidence>